<dbReference type="AlphaFoldDB" id="A0A512M8S7"/>
<feature type="compositionally biased region" description="Basic residues" evidence="1">
    <location>
        <begin position="79"/>
        <end position="91"/>
    </location>
</feature>
<evidence type="ECO:0000256" key="2">
    <source>
        <dbReference type="SAM" id="Phobius"/>
    </source>
</evidence>
<evidence type="ECO:0000313" key="4">
    <source>
        <dbReference type="EMBL" id="GEP43103.1"/>
    </source>
</evidence>
<proteinExistence type="predicted"/>
<protein>
    <submittedName>
        <fullName evidence="4">Uncharacterized protein</fullName>
    </submittedName>
</protein>
<reference evidence="4 5" key="1">
    <citation type="submission" date="2019-07" db="EMBL/GenBank/DDBJ databases">
        <title>Whole genome shotgun sequence of Brevifollis gellanilyticus NBRC 108608.</title>
        <authorList>
            <person name="Hosoyama A."/>
            <person name="Uohara A."/>
            <person name="Ohji S."/>
            <person name="Ichikawa N."/>
        </authorList>
    </citation>
    <scope>NUCLEOTIDE SEQUENCE [LARGE SCALE GENOMIC DNA]</scope>
    <source>
        <strain evidence="4 5">NBRC 108608</strain>
    </source>
</reference>
<feature type="transmembrane region" description="Helical" evidence="2">
    <location>
        <begin position="56"/>
        <end position="79"/>
    </location>
</feature>
<sequence>MKHLILIICLLCWTHSANAFWPFTKGPDPLVQANEKITALEHIIAAQALTLNRWQIAAGSLAVGCLLALIIGAALGSITRKHHHESSRRLGRTSPPTRLNGRKPNVIGEADEENVHSTLAA</sequence>
<evidence type="ECO:0000256" key="3">
    <source>
        <dbReference type="SAM" id="SignalP"/>
    </source>
</evidence>
<comment type="caution">
    <text evidence="4">The sequence shown here is derived from an EMBL/GenBank/DDBJ whole genome shotgun (WGS) entry which is preliminary data.</text>
</comment>
<keyword evidence="2" id="KW-0812">Transmembrane</keyword>
<keyword evidence="2" id="KW-0472">Membrane</keyword>
<dbReference type="Proteomes" id="UP000321577">
    <property type="component" value="Unassembled WGS sequence"/>
</dbReference>
<keyword evidence="5" id="KW-1185">Reference proteome</keyword>
<accession>A0A512M8S7</accession>
<evidence type="ECO:0000313" key="5">
    <source>
        <dbReference type="Proteomes" id="UP000321577"/>
    </source>
</evidence>
<organism evidence="4 5">
    <name type="scientific">Brevifollis gellanilyticus</name>
    <dbReference type="NCBI Taxonomy" id="748831"/>
    <lineage>
        <taxon>Bacteria</taxon>
        <taxon>Pseudomonadati</taxon>
        <taxon>Verrucomicrobiota</taxon>
        <taxon>Verrucomicrobiia</taxon>
        <taxon>Verrucomicrobiales</taxon>
        <taxon>Verrucomicrobiaceae</taxon>
    </lineage>
</organism>
<evidence type="ECO:0000256" key="1">
    <source>
        <dbReference type="SAM" id="MobiDB-lite"/>
    </source>
</evidence>
<dbReference type="RefSeq" id="WP_146850682.1">
    <property type="nucleotide sequence ID" value="NZ_BKAG01000014.1"/>
</dbReference>
<feature type="chain" id="PRO_5022022125" evidence="3">
    <location>
        <begin position="20"/>
        <end position="121"/>
    </location>
</feature>
<keyword evidence="3" id="KW-0732">Signal</keyword>
<feature type="signal peptide" evidence="3">
    <location>
        <begin position="1"/>
        <end position="19"/>
    </location>
</feature>
<name>A0A512M8S7_9BACT</name>
<feature type="region of interest" description="Disordered" evidence="1">
    <location>
        <begin position="79"/>
        <end position="121"/>
    </location>
</feature>
<dbReference type="EMBL" id="BKAG01000014">
    <property type="protein sequence ID" value="GEP43103.1"/>
    <property type="molecule type" value="Genomic_DNA"/>
</dbReference>
<gene>
    <name evidence="4" type="ORF">BGE01nite_23940</name>
</gene>
<keyword evidence="2" id="KW-1133">Transmembrane helix</keyword>